<dbReference type="EMBL" id="CP101412">
    <property type="protein sequence ID" value="WBB31549.1"/>
    <property type="molecule type" value="Genomic_DNA"/>
</dbReference>
<feature type="domain" description="Ribosome recycling factor" evidence="7">
    <location>
        <begin position="21"/>
        <end position="183"/>
    </location>
</feature>
<sequence length="185" mass="21219">MHREIINELERKMSKSIESYETELTTVRAGRANPTILDQFTVDYYGTETPIKQVASISVPEARLLVIQPWDASLITPIEKVLLASNLGITPSNDGKVIRLPFPALTEDRRKELVKVVKGYGENSKIAIRNLRRDGLDKLKKLEKDKEISEDELRQAEEEVQKVTDKFIKKVEDITKLKEKELMEI</sequence>
<dbReference type="RefSeq" id="WP_004833260.1">
    <property type="nucleotide sequence ID" value="NZ_BHYQ01000003.1"/>
</dbReference>
<dbReference type="KEGG" id="pmic:NW74_04405"/>
<dbReference type="InterPro" id="IPR002661">
    <property type="entry name" value="Ribosome_recyc_fac"/>
</dbReference>
<dbReference type="Gene3D" id="3.30.1360.40">
    <property type="match status" value="1"/>
</dbReference>
<dbReference type="OrthoDB" id="9804006at2"/>
<evidence type="ECO:0000256" key="6">
    <source>
        <dbReference type="SAM" id="Coils"/>
    </source>
</evidence>
<reference evidence="10" key="3">
    <citation type="submission" date="2022-07" db="EMBL/GenBank/DDBJ databases">
        <title>Parvimonas micra travels from the subgingival sulcus of the human oral cavity to the colorectal adenocarcinoma.</title>
        <authorList>
            <person name="Conde-Perez K."/>
            <person name="Buetas E."/>
            <person name="Aja-Macaya P."/>
            <person name="Martin-De Arribas E."/>
            <person name="Iglesias-Corras I."/>
            <person name="Trigo-Tasende N."/>
            <person name="Nasser-Ali M."/>
            <person name="Estevez L.S."/>
            <person name="Rumbo-Feal S."/>
            <person name="Otero-Alen B."/>
            <person name="Noguera J.F."/>
            <person name="Concha A."/>
            <person name="Pardinas-Lopez S."/>
            <person name="Carda-Dieguez M."/>
            <person name="Gomez-Randulfe I."/>
            <person name="Martinez-Lago N."/>
            <person name="Ladra S."/>
            <person name="Aparicio L.A."/>
            <person name="Bou G."/>
            <person name="Mira A."/>
            <person name="Vallejo J.A."/>
            <person name="Poza M."/>
        </authorList>
    </citation>
    <scope>NUCLEOTIDE SEQUENCE</scope>
    <source>
        <strain evidence="10">PM102KC-G-1</strain>
    </source>
</reference>
<reference evidence="9" key="2">
    <citation type="submission" date="2020-04" db="EMBL/GenBank/DDBJ databases">
        <title>Deep metagenomics examines the oral microbiome during advanced dental caries in children, revealing novel taxa and co-occurrences with host molecules.</title>
        <authorList>
            <person name="Baker J.L."/>
            <person name="Morton J.T."/>
            <person name="Dinis M."/>
            <person name="Alvarez R."/>
            <person name="Tran N.C."/>
            <person name="Knight R."/>
            <person name="Edlund A."/>
        </authorList>
    </citation>
    <scope>NUCLEOTIDE SEQUENCE</scope>
    <source>
        <strain evidence="9">JCVI_23_bin.11</strain>
    </source>
</reference>
<dbReference type="InterPro" id="IPR023584">
    <property type="entry name" value="Ribosome_recyc_fac_dom"/>
</dbReference>
<dbReference type="EMBL" id="JABZRE010000021">
    <property type="protein sequence ID" value="MBF1307279.1"/>
    <property type="molecule type" value="Genomic_DNA"/>
</dbReference>
<dbReference type="Proteomes" id="UP001210690">
    <property type="component" value="Chromosome"/>
</dbReference>
<evidence type="ECO:0000256" key="2">
    <source>
        <dbReference type="ARBA" id="ARBA00005912"/>
    </source>
</evidence>
<evidence type="ECO:0000313" key="9">
    <source>
        <dbReference type="EMBL" id="MBF1307279.1"/>
    </source>
</evidence>
<dbReference type="Proteomes" id="UP000031386">
    <property type="component" value="Chromosome"/>
</dbReference>
<dbReference type="Proteomes" id="UP000758611">
    <property type="component" value="Unassembled WGS sequence"/>
</dbReference>
<proteinExistence type="inferred from homology"/>
<dbReference type="Pfam" id="PF01765">
    <property type="entry name" value="RRF"/>
    <property type="match status" value="1"/>
</dbReference>
<evidence type="ECO:0000256" key="5">
    <source>
        <dbReference type="HAMAP-Rule" id="MF_00040"/>
    </source>
</evidence>
<name>A0A0B4S234_9FIRM</name>
<dbReference type="CDD" id="cd00520">
    <property type="entry name" value="RRF"/>
    <property type="match status" value="1"/>
</dbReference>
<dbReference type="Gene3D" id="1.10.132.20">
    <property type="entry name" value="Ribosome-recycling factor"/>
    <property type="match status" value="1"/>
</dbReference>
<gene>
    <name evidence="5 9" type="primary">frr</name>
    <name evidence="9" type="ORF">HXM94_05835</name>
    <name evidence="10" type="ORF">NM222_03455</name>
    <name evidence="8" type="ORF">NW74_04405</name>
</gene>
<evidence type="ECO:0000313" key="8">
    <source>
        <dbReference type="EMBL" id="AIZ36626.1"/>
    </source>
</evidence>
<dbReference type="PANTHER" id="PTHR20982">
    <property type="entry name" value="RIBOSOME RECYCLING FACTOR"/>
    <property type="match status" value="1"/>
</dbReference>
<evidence type="ECO:0000256" key="4">
    <source>
        <dbReference type="ARBA" id="ARBA00022917"/>
    </source>
</evidence>
<dbReference type="AlphaFoldDB" id="A0A0B4S234"/>
<evidence type="ECO:0000259" key="7">
    <source>
        <dbReference type="Pfam" id="PF01765"/>
    </source>
</evidence>
<dbReference type="PANTHER" id="PTHR20982:SF3">
    <property type="entry name" value="MITOCHONDRIAL RIBOSOME RECYCLING FACTOR PSEUDO 1"/>
    <property type="match status" value="1"/>
</dbReference>
<dbReference type="EMBL" id="CP009761">
    <property type="protein sequence ID" value="AIZ36626.1"/>
    <property type="molecule type" value="Genomic_DNA"/>
</dbReference>
<dbReference type="GO" id="GO:0006415">
    <property type="term" value="P:translational termination"/>
    <property type="evidence" value="ECO:0007669"/>
    <property type="project" value="UniProtKB-UniRule"/>
</dbReference>
<dbReference type="InterPro" id="IPR036191">
    <property type="entry name" value="RRF_sf"/>
</dbReference>
<dbReference type="GeneID" id="93385541"/>
<reference evidence="8 11" key="1">
    <citation type="submission" date="2014-10" db="EMBL/GenBank/DDBJ databases">
        <title>Complete genome sequence of Parvimonas micra KCOM 1535 (= ChDC B708).</title>
        <authorList>
            <person name="Kook J.-K."/>
            <person name="Park S.-N."/>
            <person name="Lim Y.K."/>
            <person name="Roh H."/>
        </authorList>
    </citation>
    <scope>NUCLEOTIDE SEQUENCE [LARGE SCALE GENOMIC DNA]</scope>
    <source>
        <strain evidence="8">KCOM 1535</strain>
        <strain evidence="11">KCOM 1535 / ChDC B708</strain>
    </source>
</reference>
<feature type="coiled-coil region" evidence="6">
    <location>
        <begin position="132"/>
        <end position="173"/>
    </location>
</feature>
<evidence type="ECO:0000256" key="1">
    <source>
        <dbReference type="ARBA" id="ARBA00004496"/>
    </source>
</evidence>
<comment type="subcellular location">
    <subcellularLocation>
        <location evidence="1 5">Cytoplasm</location>
    </subcellularLocation>
</comment>
<keyword evidence="6" id="KW-0175">Coiled coil</keyword>
<keyword evidence="4 5" id="KW-0648">Protein biosynthesis</keyword>
<evidence type="ECO:0000313" key="10">
    <source>
        <dbReference type="EMBL" id="WBB31549.1"/>
    </source>
</evidence>
<accession>A0A0B4S234</accession>
<dbReference type="FunFam" id="1.10.132.20:FF:000001">
    <property type="entry name" value="Ribosome-recycling factor"/>
    <property type="match status" value="1"/>
</dbReference>
<comment type="function">
    <text evidence="5">Responsible for the release of ribosomes from messenger RNA at the termination of protein biosynthesis. May increase the efficiency of translation by recycling ribosomes from one round of translation to another.</text>
</comment>
<keyword evidence="11" id="KW-1185">Reference proteome</keyword>
<evidence type="ECO:0000256" key="3">
    <source>
        <dbReference type="ARBA" id="ARBA00022490"/>
    </source>
</evidence>
<evidence type="ECO:0000313" key="11">
    <source>
        <dbReference type="Proteomes" id="UP000031386"/>
    </source>
</evidence>
<dbReference type="NCBIfam" id="TIGR00496">
    <property type="entry name" value="frr"/>
    <property type="match status" value="1"/>
</dbReference>
<dbReference type="FunFam" id="3.30.1360.40:FF:000001">
    <property type="entry name" value="Ribosome-recycling factor"/>
    <property type="match status" value="1"/>
</dbReference>
<dbReference type="SUPFAM" id="SSF55194">
    <property type="entry name" value="Ribosome recycling factor, RRF"/>
    <property type="match status" value="1"/>
</dbReference>
<comment type="similarity">
    <text evidence="2 5">Belongs to the RRF family.</text>
</comment>
<dbReference type="HAMAP" id="MF_00040">
    <property type="entry name" value="RRF"/>
    <property type="match status" value="1"/>
</dbReference>
<dbReference type="GO" id="GO:0043023">
    <property type="term" value="F:ribosomal large subunit binding"/>
    <property type="evidence" value="ECO:0007669"/>
    <property type="project" value="TreeGrafter"/>
</dbReference>
<keyword evidence="3 5" id="KW-0963">Cytoplasm</keyword>
<protein>
    <recommendedName>
        <fullName evidence="5">Ribosome-recycling factor</fullName>
        <shortName evidence="5">RRF</shortName>
    </recommendedName>
    <alternativeName>
        <fullName evidence="5">Ribosome-releasing factor</fullName>
    </alternativeName>
</protein>
<organism evidence="8 11">
    <name type="scientific">Parvimonas micra</name>
    <dbReference type="NCBI Taxonomy" id="33033"/>
    <lineage>
        <taxon>Bacteria</taxon>
        <taxon>Bacillati</taxon>
        <taxon>Bacillota</taxon>
        <taxon>Tissierellia</taxon>
        <taxon>Tissierellales</taxon>
        <taxon>Peptoniphilaceae</taxon>
        <taxon>Parvimonas</taxon>
    </lineage>
</organism>
<dbReference type="GO" id="GO:0005737">
    <property type="term" value="C:cytoplasm"/>
    <property type="evidence" value="ECO:0007669"/>
    <property type="project" value="UniProtKB-SubCell"/>
</dbReference>
<dbReference type="STRING" id="33033.NW74_04405"/>